<reference evidence="2" key="1">
    <citation type="journal article" date="2013" name="Genome Announc.">
        <title>Draft genome sequence of the grapevine dieback fungus Eutypa lata UCR-EL1.</title>
        <authorList>
            <person name="Blanco-Ulate B."/>
            <person name="Rolshausen P.E."/>
            <person name="Cantu D."/>
        </authorList>
    </citation>
    <scope>NUCLEOTIDE SEQUENCE [LARGE SCALE GENOMIC DNA]</scope>
    <source>
        <strain evidence="2">UCR-EL1</strain>
    </source>
</reference>
<dbReference type="eggNOG" id="ENOG502SE3P">
    <property type="taxonomic scope" value="Eukaryota"/>
</dbReference>
<dbReference type="SUPFAM" id="SSF161084">
    <property type="entry name" value="MAPEG domain-like"/>
    <property type="match status" value="1"/>
</dbReference>
<dbReference type="HOGENOM" id="CLU_110778_4_2_1"/>
<sequence>MASSTSTLGLRAALPFLSTPHNQNHAPAYLAFHFLFAYGVLSSRTLKQWYGLDHNASPRYDLIQYGDAAVASGQITRSQLEMLRRTESASANAVEN</sequence>
<gene>
    <name evidence="1" type="ORF">UCREL1_1087</name>
</gene>
<dbReference type="InterPro" id="IPR023352">
    <property type="entry name" value="MAPEG-like_dom_sf"/>
</dbReference>
<organism evidence="1 2">
    <name type="scientific">Eutypa lata (strain UCR-EL1)</name>
    <name type="common">Grapevine dieback disease fungus</name>
    <name type="synonym">Eutypa armeniacae</name>
    <dbReference type="NCBI Taxonomy" id="1287681"/>
    <lineage>
        <taxon>Eukaryota</taxon>
        <taxon>Fungi</taxon>
        <taxon>Dikarya</taxon>
        <taxon>Ascomycota</taxon>
        <taxon>Pezizomycotina</taxon>
        <taxon>Sordariomycetes</taxon>
        <taxon>Xylariomycetidae</taxon>
        <taxon>Xylariales</taxon>
        <taxon>Diatrypaceae</taxon>
        <taxon>Eutypa</taxon>
    </lineage>
</organism>
<dbReference type="Proteomes" id="UP000012174">
    <property type="component" value="Unassembled WGS sequence"/>
</dbReference>
<accession>M7TYV0</accession>
<dbReference type="AlphaFoldDB" id="M7TYV0"/>
<dbReference type="KEGG" id="ela:UCREL1_1087"/>
<evidence type="ECO:0000313" key="2">
    <source>
        <dbReference type="Proteomes" id="UP000012174"/>
    </source>
</evidence>
<proteinExistence type="predicted"/>
<name>M7TYV0_EUTLA</name>
<dbReference type="OrthoDB" id="2122304at2759"/>
<dbReference type="OMA" id="VYLLANW"/>
<keyword evidence="2" id="KW-1185">Reference proteome</keyword>
<dbReference type="EMBL" id="KB705564">
    <property type="protein sequence ID" value="EMR71870.1"/>
    <property type="molecule type" value="Genomic_DNA"/>
</dbReference>
<evidence type="ECO:0000313" key="1">
    <source>
        <dbReference type="EMBL" id="EMR71870.1"/>
    </source>
</evidence>
<protein>
    <submittedName>
        <fullName evidence="1">Uncharacterized protein</fullName>
    </submittedName>
</protein>